<protein>
    <submittedName>
        <fullName evidence="1">Uncharacterized protein</fullName>
    </submittedName>
</protein>
<evidence type="ECO:0000313" key="2">
    <source>
        <dbReference type="Proteomes" id="UP000799779"/>
    </source>
</evidence>
<accession>A0A6A5W2K9</accession>
<evidence type="ECO:0000313" key="1">
    <source>
        <dbReference type="EMBL" id="KAF1995258.1"/>
    </source>
</evidence>
<reference evidence="1" key="1">
    <citation type="journal article" date="2020" name="Stud. Mycol.">
        <title>101 Dothideomycetes genomes: a test case for predicting lifestyles and emergence of pathogens.</title>
        <authorList>
            <person name="Haridas S."/>
            <person name="Albert R."/>
            <person name="Binder M."/>
            <person name="Bloem J."/>
            <person name="Labutti K."/>
            <person name="Salamov A."/>
            <person name="Andreopoulos B."/>
            <person name="Baker S."/>
            <person name="Barry K."/>
            <person name="Bills G."/>
            <person name="Bluhm B."/>
            <person name="Cannon C."/>
            <person name="Castanera R."/>
            <person name="Culley D."/>
            <person name="Daum C."/>
            <person name="Ezra D."/>
            <person name="Gonzalez J."/>
            <person name="Henrissat B."/>
            <person name="Kuo A."/>
            <person name="Liang C."/>
            <person name="Lipzen A."/>
            <person name="Lutzoni F."/>
            <person name="Magnuson J."/>
            <person name="Mondo S."/>
            <person name="Nolan M."/>
            <person name="Ohm R."/>
            <person name="Pangilinan J."/>
            <person name="Park H.-J."/>
            <person name="Ramirez L."/>
            <person name="Alfaro M."/>
            <person name="Sun H."/>
            <person name="Tritt A."/>
            <person name="Yoshinaga Y."/>
            <person name="Zwiers L.-H."/>
            <person name="Turgeon B."/>
            <person name="Goodwin S."/>
            <person name="Spatafora J."/>
            <person name="Crous P."/>
            <person name="Grigoriev I."/>
        </authorList>
    </citation>
    <scope>NUCLEOTIDE SEQUENCE</scope>
    <source>
        <strain evidence="1">CBS 123094</strain>
    </source>
</reference>
<dbReference type="AlphaFoldDB" id="A0A6A5W2K9"/>
<gene>
    <name evidence="1" type="ORF">P154DRAFT_581002</name>
</gene>
<dbReference type="EMBL" id="ML977642">
    <property type="protein sequence ID" value="KAF1995258.1"/>
    <property type="molecule type" value="Genomic_DNA"/>
</dbReference>
<dbReference type="Proteomes" id="UP000799779">
    <property type="component" value="Unassembled WGS sequence"/>
</dbReference>
<proteinExistence type="predicted"/>
<organism evidence="1 2">
    <name type="scientific">Amniculicola lignicola CBS 123094</name>
    <dbReference type="NCBI Taxonomy" id="1392246"/>
    <lineage>
        <taxon>Eukaryota</taxon>
        <taxon>Fungi</taxon>
        <taxon>Dikarya</taxon>
        <taxon>Ascomycota</taxon>
        <taxon>Pezizomycotina</taxon>
        <taxon>Dothideomycetes</taxon>
        <taxon>Pleosporomycetidae</taxon>
        <taxon>Pleosporales</taxon>
        <taxon>Amniculicolaceae</taxon>
        <taxon>Amniculicola</taxon>
    </lineage>
</organism>
<sequence>MVPPRYYPYAFLKDLHGIHLDTPMYRQHQCWLAEEYPIPTRVPLLFRIHNLPDWYRRNYIFLEYLKGKRWKLWKEFRKVHRDVHDEIYTEGLMQNYNHGNRFPDNLDSHLHMDIRRLTTDLNFTPMHYRCFPRIGNPKFDIQIHRIPLPSKYEDRTSGSGLIIYNIPYEEEYRQGWVLNVDQPRYNYVVYLLWRAACPTQHKRVTLDNFTMVSTYIRRHVIMVLLNDDNLRIWLEGRGERMIVEEAGDEEEEEKNGWSGDDDAAIEQLHPRDISPFPTILPESSHLDNTTPPPRTAEHHISFYIMVLNQHDSSELSISRPFLNDLILLLSEQEEFEEELAQITDHTLSAPNTSFANPALDSRSMYALVRSDFQKVLKETLERLRSDQRSTYDGLVGKWPEAEELRKLPLLEYW</sequence>
<name>A0A6A5W2K9_9PLEO</name>
<keyword evidence="2" id="KW-1185">Reference proteome</keyword>